<dbReference type="RefSeq" id="WP_222876994.1">
    <property type="nucleotide sequence ID" value="NZ_AP023361.1"/>
</dbReference>
<dbReference type="Proteomes" id="UP000515317">
    <property type="component" value="Chromosome"/>
</dbReference>
<evidence type="ECO:0000313" key="1">
    <source>
        <dbReference type="EMBL" id="BCJ90362.1"/>
    </source>
</evidence>
<keyword evidence="2" id="KW-1185">Reference proteome</keyword>
<dbReference type="EMBL" id="AP023361">
    <property type="protein sequence ID" value="BCJ90362.1"/>
    <property type="molecule type" value="Genomic_DNA"/>
</dbReference>
<sequence length="50" mass="5656">MADLPPPPPPQADFVNPNTGRPTEIFYLWLVKELVTKIRELEARIAALEP</sequence>
<accession>A0A6S6QSX4</accession>
<gene>
    <name evidence="1" type="ORF">IZ6_10970</name>
</gene>
<dbReference type="AlphaFoldDB" id="A0A6S6QSX4"/>
<reference evidence="1 2" key="1">
    <citation type="submission" date="2020-08" db="EMBL/GenBank/DDBJ databases">
        <title>Genome sequence of Rhizobiales bacterium strain IZ6.</title>
        <authorList>
            <person name="Nakai R."/>
            <person name="Naganuma T."/>
        </authorList>
    </citation>
    <scope>NUCLEOTIDE SEQUENCE [LARGE SCALE GENOMIC DNA]</scope>
    <source>
        <strain evidence="1 2">IZ6</strain>
    </source>
</reference>
<organism evidence="1 2">
    <name type="scientific">Terrihabitans soli</name>
    <dbReference type="NCBI Taxonomy" id="708113"/>
    <lineage>
        <taxon>Bacteria</taxon>
        <taxon>Pseudomonadati</taxon>
        <taxon>Pseudomonadota</taxon>
        <taxon>Alphaproteobacteria</taxon>
        <taxon>Hyphomicrobiales</taxon>
        <taxon>Terrihabitans</taxon>
    </lineage>
</organism>
<name>A0A6S6QSX4_9HYPH</name>
<protein>
    <submittedName>
        <fullName evidence="1">Uncharacterized protein</fullName>
    </submittedName>
</protein>
<proteinExistence type="predicted"/>
<evidence type="ECO:0000313" key="2">
    <source>
        <dbReference type="Proteomes" id="UP000515317"/>
    </source>
</evidence>
<dbReference type="KEGG" id="tso:IZ6_10970"/>